<comment type="caution">
    <text evidence="1">The sequence shown here is derived from an EMBL/GenBank/DDBJ whole genome shotgun (WGS) entry which is preliminary data.</text>
</comment>
<organism evidence="1 2">
    <name type="scientific">Rubritalea tangerina</name>
    <dbReference type="NCBI Taxonomy" id="430798"/>
    <lineage>
        <taxon>Bacteria</taxon>
        <taxon>Pseudomonadati</taxon>
        <taxon>Verrucomicrobiota</taxon>
        <taxon>Verrucomicrobiia</taxon>
        <taxon>Verrucomicrobiales</taxon>
        <taxon>Rubritaleaceae</taxon>
        <taxon>Rubritalea</taxon>
    </lineage>
</organism>
<name>A0ABW4ZB40_9BACT</name>
<accession>A0ABW4ZB40</accession>
<protein>
    <recommendedName>
        <fullName evidence="3">Phosphodiester glycosidase domain-containing protein</fullName>
    </recommendedName>
</protein>
<dbReference type="RefSeq" id="WP_377089290.1">
    <property type="nucleotide sequence ID" value="NZ_JBHSJL010000014.1"/>
</dbReference>
<gene>
    <name evidence="1" type="ORF">ACFSW8_08215</name>
</gene>
<dbReference type="Proteomes" id="UP001597389">
    <property type="component" value="Unassembled WGS sequence"/>
</dbReference>
<evidence type="ECO:0000313" key="1">
    <source>
        <dbReference type="EMBL" id="MFD2158877.1"/>
    </source>
</evidence>
<dbReference type="EMBL" id="JBHUJB010000034">
    <property type="protein sequence ID" value="MFD2158877.1"/>
    <property type="molecule type" value="Genomic_DNA"/>
</dbReference>
<evidence type="ECO:0000313" key="2">
    <source>
        <dbReference type="Proteomes" id="UP001597389"/>
    </source>
</evidence>
<evidence type="ECO:0008006" key="3">
    <source>
        <dbReference type="Google" id="ProtNLM"/>
    </source>
</evidence>
<reference evidence="2" key="1">
    <citation type="journal article" date="2019" name="Int. J. Syst. Evol. Microbiol.">
        <title>The Global Catalogue of Microorganisms (GCM) 10K type strain sequencing project: providing services to taxonomists for standard genome sequencing and annotation.</title>
        <authorList>
            <consortium name="The Broad Institute Genomics Platform"/>
            <consortium name="The Broad Institute Genome Sequencing Center for Infectious Disease"/>
            <person name="Wu L."/>
            <person name="Ma J."/>
        </authorList>
    </citation>
    <scope>NUCLEOTIDE SEQUENCE [LARGE SCALE GENOMIC DNA]</scope>
    <source>
        <strain evidence="2">CCUG 57942</strain>
    </source>
</reference>
<sequence length="202" mass="22299">MKPLLILLLTLVSTFGQYQKVDAPVNSSGRTLSFHIYHFDTSRHPAELHSRPTTISSAINRRSHLAGVALGAPINGDTFTLETQHGMLKVVTGNSNGANMGPQLVAQKSPQPGLDKLHYARRTFLLHNGDKRWAIGYAPSLSQSQLAHALAHISKTTKRGYSLAYQLNAGNSSGLWIRNDSYQPFYLKEFQAPTHVLSIRLK</sequence>
<keyword evidence="2" id="KW-1185">Reference proteome</keyword>
<proteinExistence type="predicted"/>